<dbReference type="PANTHER" id="PTHR33594">
    <property type="entry name" value="SUPERFAMILY HYDROLASE, PUTATIVE (AFU_ORTHOLOGUE AFUA_1G03035)-RELATED"/>
    <property type="match status" value="1"/>
</dbReference>
<name>A0A0G2YBV2_9VIRU</name>
<protein>
    <submittedName>
        <fullName evidence="1">Metal-dependent phosphohydrolase HD domain</fullName>
    </submittedName>
</protein>
<evidence type="ECO:0000313" key="1">
    <source>
        <dbReference type="EMBL" id="AKI80536.1"/>
    </source>
</evidence>
<dbReference type="Gene3D" id="1.20.58.1910">
    <property type="match status" value="1"/>
</dbReference>
<dbReference type="PANTHER" id="PTHR33594:SF1">
    <property type="entry name" value="HD_PDEASE DOMAIN-CONTAINING PROTEIN"/>
    <property type="match status" value="1"/>
</dbReference>
<evidence type="ECO:0000313" key="2">
    <source>
        <dbReference type="Proteomes" id="UP000240461"/>
    </source>
</evidence>
<dbReference type="Proteomes" id="UP000240461">
    <property type="component" value="Segment"/>
</dbReference>
<dbReference type="KEGG" id="vg:80514334"/>
<proteinExistence type="predicted"/>
<dbReference type="Gene3D" id="1.10.472.50">
    <property type="entry name" value="HD-domain/PDEase-like"/>
    <property type="match status" value="1"/>
</dbReference>
<sequence length="243" mass="28359">METNFVDLRNLTELTVREFMSNHNVAGHDIDHFIAVRNHAIKALKYENISSTKKLQVEFAAMLHDVDDPKIFSQSIDYQNAKYILDTIFTKMNFEKIFSDCTYDVFKQGIIVLISLVSCSKNGDDNVEESWMAIPRDADRLEAIGKIGIQRCTDYANHIKLPYYLDSTPRAKTSEEALSFATRDRFNRYKNGYKSVSMIDHYYDKLLHIGRPEYLCSNNPYILEKSNKRNKEMIDYVVNFKFE</sequence>
<dbReference type="CDD" id="cd00077">
    <property type="entry name" value="HDc"/>
    <property type="match status" value="1"/>
</dbReference>
<dbReference type="SUPFAM" id="SSF109604">
    <property type="entry name" value="HD-domain/PDEase-like"/>
    <property type="match status" value="1"/>
</dbReference>
<accession>A0A0G2YBV2</accession>
<dbReference type="InterPro" id="IPR003607">
    <property type="entry name" value="HD/PDEase_dom"/>
</dbReference>
<organism evidence="1 2">
    <name type="scientific">Acanthamoeba polyphaga mimivirus Kroon</name>
    <dbReference type="NCBI Taxonomy" id="3069720"/>
    <lineage>
        <taxon>Viruses</taxon>
        <taxon>Varidnaviria</taxon>
        <taxon>Bamfordvirae</taxon>
        <taxon>Nucleocytoviricota</taxon>
        <taxon>Megaviricetes</taxon>
        <taxon>Imitervirales</taxon>
        <taxon>Mimiviridae</taxon>
        <taxon>Megamimivirinae</taxon>
        <taxon>Mimivirus</taxon>
        <taxon>Mimivirus lagoaense</taxon>
    </lineage>
</organism>
<keyword evidence="2" id="KW-1185">Reference proteome</keyword>
<reference evidence="1 2" key="1">
    <citation type="submission" date="2014-10" db="EMBL/GenBank/DDBJ databases">
        <title>Pan-genome analysis of Brazilian lineage A amoebal mimiviruses.</title>
        <authorList>
            <person name="Assis F.L."/>
            <person name="Abrahao J.S."/>
            <person name="Kroon E.G."/>
            <person name="Dornas F.P."/>
            <person name="Andrade K.R."/>
            <person name="Borato P.V.M."/>
            <person name="Pilotto M.R."/>
            <person name="Benamar S."/>
            <person name="LaScola B."/>
            <person name="Colson P."/>
        </authorList>
    </citation>
    <scope>NUCLEOTIDE SEQUENCE [LARGE SCALE GENOMIC DNA]</scope>
    <source>
        <strain evidence="1 2">Kroon</strain>
    </source>
</reference>
<dbReference type="EMBL" id="KM982402">
    <property type="protein sequence ID" value="AKI80536.1"/>
    <property type="molecule type" value="Genomic_DNA"/>
</dbReference>